<name>A0A248JP41_9PROT</name>
<organism evidence="1 2">
    <name type="scientific">Nitrospirillum viridazoti CBAmc</name>
    <dbReference type="NCBI Taxonomy" id="1441467"/>
    <lineage>
        <taxon>Bacteria</taxon>
        <taxon>Pseudomonadati</taxon>
        <taxon>Pseudomonadota</taxon>
        <taxon>Alphaproteobacteria</taxon>
        <taxon>Rhodospirillales</taxon>
        <taxon>Azospirillaceae</taxon>
        <taxon>Nitrospirillum</taxon>
        <taxon>Nitrospirillum viridazoti</taxon>
    </lineage>
</organism>
<evidence type="ECO:0000313" key="2">
    <source>
        <dbReference type="Proteomes" id="UP000197153"/>
    </source>
</evidence>
<protein>
    <submittedName>
        <fullName evidence="1">Uncharacterized protein</fullName>
    </submittedName>
</protein>
<reference evidence="1 2" key="1">
    <citation type="submission" date="2017-06" db="EMBL/GenBank/DDBJ databases">
        <title>Complete genome sequence of Nitrospirillum amazonense strain CBAmC, an endophytic nitrogen-fixing and plant growth-promoting bacterium, isolated from sugarcane.</title>
        <authorList>
            <person name="Schwab S."/>
            <person name="dos Santos Teixeira K.R."/>
            <person name="Simoes Araujo J.L."/>
            <person name="Soares Vidal M."/>
            <person name="Borges de Freitas H.R."/>
            <person name="Rivello Crivelaro A.L."/>
            <person name="Bueno de Camargo Nunes A."/>
            <person name="dos Santos C.M."/>
            <person name="Palmeira da Silva Rosa D."/>
            <person name="da Silva Padilha D."/>
            <person name="da Silva E."/>
            <person name="Araujo Terra L."/>
            <person name="Soares Mendes V."/>
            <person name="Farinelli L."/>
            <person name="Magalhaes Cruz L."/>
            <person name="Baldani J.I."/>
        </authorList>
    </citation>
    <scope>NUCLEOTIDE SEQUENCE [LARGE SCALE GENOMIC DNA]</scope>
    <source>
        <strain evidence="1 2">CBAmC</strain>
    </source>
</reference>
<sequence length="136" mass="15144">MNVEASHHVDCSDIGPDGYYDYYYAYTIWRFSDGGPRVLIVRGYDDETDATLKAWENLDGTRGPVGAVDLFHPLVRQAMEHLRREGRSVQRLSRHGIVPATPIRGWARACVLGLGYWLGLRAEVVKSSPGPSTPEG</sequence>
<dbReference type="EMBL" id="CP022110">
    <property type="protein sequence ID" value="ASG20465.1"/>
    <property type="molecule type" value="Genomic_DNA"/>
</dbReference>
<proteinExistence type="predicted"/>
<accession>A0A248JP41</accession>
<dbReference type="KEGG" id="nao:Y958_06295"/>
<gene>
    <name evidence="1" type="ORF">Y958_06295</name>
</gene>
<dbReference type="AlphaFoldDB" id="A0A248JP41"/>
<dbReference type="Proteomes" id="UP000197153">
    <property type="component" value="Chromosome 1"/>
</dbReference>
<evidence type="ECO:0000313" key="1">
    <source>
        <dbReference type="EMBL" id="ASG20465.1"/>
    </source>
</evidence>
<keyword evidence="2" id="KW-1185">Reference proteome</keyword>
<dbReference type="RefSeq" id="WP_088871321.1">
    <property type="nucleotide sequence ID" value="NZ_CP022110.1"/>
</dbReference>